<dbReference type="AlphaFoldDB" id="A0ABC9AIR2"/>
<dbReference type="InterPro" id="IPR032675">
    <property type="entry name" value="LRR_dom_sf"/>
</dbReference>
<comment type="subcellular location">
    <subcellularLocation>
        <location evidence="1">Membrane</location>
        <topology evidence="1">Single-pass type I membrane protein</topology>
    </subcellularLocation>
</comment>
<dbReference type="Proteomes" id="UP001497457">
    <property type="component" value="Chromosome 21rd"/>
</dbReference>
<feature type="domain" description="Leucine-rich repeat-containing N-terminal plant-type" evidence="10">
    <location>
        <begin position="34"/>
        <end position="75"/>
    </location>
</feature>
<reference evidence="11 12" key="2">
    <citation type="submission" date="2024-10" db="EMBL/GenBank/DDBJ databases">
        <authorList>
            <person name="Ryan C."/>
        </authorList>
    </citation>
    <scope>NUCLEOTIDE SEQUENCE [LARGE SCALE GENOMIC DNA]</scope>
</reference>
<evidence type="ECO:0000256" key="2">
    <source>
        <dbReference type="ARBA" id="ARBA00022614"/>
    </source>
</evidence>
<keyword evidence="5" id="KW-0677">Repeat</keyword>
<evidence type="ECO:0000256" key="3">
    <source>
        <dbReference type="ARBA" id="ARBA00022692"/>
    </source>
</evidence>
<dbReference type="Pfam" id="PF08263">
    <property type="entry name" value="LRRNT_2"/>
    <property type="match status" value="1"/>
</dbReference>
<keyword evidence="8" id="KW-0325">Glycoprotein</keyword>
<sequence>MDPAAKLLLLHVLAASAILTPNTARGAAGASCMPHERDALLAFKRGISSDPMHLLASWRKDGEADCCRWRGVRCSNRNGHVLKLQLGNVHASDLYQLTNTALVGQISHSLLSLDHLVHLDLSMNYLNGSSSSHIPEFLSSMVNLRYLNLSGIPFSGRVPPHLGNLSKLQCLDLSEGQFLYSDNISWLASLPVLQYLSMSMIDLSTIVDWPDVVNMIPSLNVLSLRSCALLRANRSLSRINHTNLESLDLSGNNFSHPMASSWFWNLTRLQYPLP</sequence>
<evidence type="ECO:0000313" key="11">
    <source>
        <dbReference type="EMBL" id="CAL4980704.1"/>
    </source>
</evidence>
<evidence type="ECO:0000256" key="9">
    <source>
        <dbReference type="SAM" id="SignalP"/>
    </source>
</evidence>
<dbReference type="GO" id="GO:0016020">
    <property type="term" value="C:membrane"/>
    <property type="evidence" value="ECO:0007669"/>
    <property type="project" value="UniProtKB-SubCell"/>
</dbReference>
<protein>
    <recommendedName>
        <fullName evidence="10">Leucine-rich repeat-containing N-terminal plant-type domain-containing protein</fullName>
    </recommendedName>
</protein>
<feature type="chain" id="PRO_5044742597" description="Leucine-rich repeat-containing N-terminal plant-type domain-containing protein" evidence="9">
    <location>
        <begin position="25"/>
        <end position="274"/>
    </location>
</feature>
<gene>
    <name evidence="11" type="ORF">URODEC1_LOCUS55789</name>
</gene>
<evidence type="ECO:0000256" key="7">
    <source>
        <dbReference type="ARBA" id="ARBA00023136"/>
    </source>
</evidence>
<feature type="signal peptide" evidence="9">
    <location>
        <begin position="1"/>
        <end position="24"/>
    </location>
</feature>
<dbReference type="PANTHER" id="PTHR48063">
    <property type="entry name" value="LRR RECEPTOR-LIKE KINASE"/>
    <property type="match status" value="1"/>
</dbReference>
<evidence type="ECO:0000256" key="1">
    <source>
        <dbReference type="ARBA" id="ARBA00004479"/>
    </source>
</evidence>
<evidence type="ECO:0000313" key="12">
    <source>
        <dbReference type="Proteomes" id="UP001497457"/>
    </source>
</evidence>
<keyword evidence="6" id="KW-1133">Transmembrane helix</keyword>
<dbReference type="InterPro" id="IPR046956">
    <property type="entry name" value="RLP23-like"/>
</dbReference>
<evidence type="ECO:0000256" key="5">
    <source>
        <dbReference type="ARBA" id="ARBA00022737"/>
    </source>
</evidence>
<organism evidence="11 12">
    <name type="scientific">Urochloa decumbens</name>
    <dbReference type="NCBI Taxonomy" id="240449"/>
    <lineage>
        <taxon>Eukaryota</taxon>
        <taxon>Viridiplantae</taxon>
        <taxon>Streptophyta</taxon>
        <taxon>Embryophyta</taxon>
        <taxon>Tracheophyta</taxon>
        <taxon>Spermatophyta</taxon>
        <taxon>Magnoliopsida</taxon>
        <taxon>Liliopsida</taxon>
        <taxon>Poales</taxon>
        <taxon>Poaceae</taxon>
        <taxon>PACMAD clade</taxon>
        <taxon>Panicoideae</taxon>
        <taxon>Panicodae</taxon>
        <taxon>Paniceae</taxon>
        <taxon>Melinidinae</taxon>
        <taxon>Urochloa</taxon>
    </lineage>
</organism>
<keyword evidence="4 9" id="KW-0732">Signal</keyword>
<dbReference type="PANTHER" id="PTHR48063:SF55">
    <property type="entry name" value="LEUCINE-RICH REPEAT-CONTAINING N-TERMINAL PLANT-TYPE DOMAIN-CONTAINING PROTEIN"/>
    <property type="match status" value="1"/>
</dbReference>
<evidence type="ECO:0000256" key="6">
    <source>
        <dbReference type="ARBA" id="ARBA00022989"/>
    </source>
</evidence>
<dbReference type="SUPFAM" id="SSF52058">
    <property type="entry name" value="L domain-like"/>
    <property type="match status" value="1"/>
</dbReference>
<keyword evidence="12" id="KW-1185">Reference proteome</keyword>
<evidence type="ECO:0000259" key="10">
    <source>
        <dbReference type="Pfam" id="PF08263"/>
    </source>
</evidence>
<name>A0ABC9AIR2_9POAL</name>
<keyword evidence="2" id="KW-0433">Leucine-rich repeat</keyword>
<dbReference type="Pfam" id="PF00560">
    <property type="entry name" value="LRR_1"/>
    <property type="match status" value="3"/>
</dbReference>
<reference evidence="12" key="1">
    <citation type="submission" date="2024-06" db="EMBL/GenBank/DDBJ databases">
        <authorList>
            <person name="Ryan C."/>
        </authorList>
    </citation>
    <scope>NUCLEOTIDE SEQUENCE [LARGE SCALE GENOMIC DNA]</scope>
</reference>
<dbReference type="InterPro" id="IPR013210">
    <property type="entry name" value="LRR_N_plant-typ"/>
</dbReference>
<keyword evidence="7" id="KW-0472">Membrane</keyword>
<dbReference type="InterPro" id="IPR001611">
    <property type="entry name" value="Leu-rich_rpt"/>
</dbReference>
<keyword evidence="3" id="KW-0812">Transmembrane</keyword>
<evidence type="ECO:0000256" key="4">
    <source>
        <dbReference type="ARBA" id="ARBA00022729"/>
    </source>
</evidence>
<dbReference type="Gene3D" id="3.80.10.10">
    <property type="entry name" value="Ribonuclease Inhibitor"/>
    <property type="match status" value="1"/>
</dbReference>
<proteinExistence type="predicted"/>
<evidence type="ECO:0000256" key="8">
    <source>
        <dbReference type="ARBA" id="ARBA00023180"/>
    </source>
</evidence>
<accession>A0ABC9AIR2</accession>
<dbReference type="EMBL" id="OZ075131">
    <property type="protein sequence ID" value="CAL4980704.1"/>
    <property type="molecule type" value="Genomic_DNA"/>
</dbReference>